<organism evidence="2 3">
    <name type="scientific">Citrobacter arsenatis</name>
    <dbReference type="NCBI Taxonomy" id="2546350"/>
    <lineage>
        <taxon>Bacteria</taxon>
        <taxon>Pseudomonadati</taxon>
        <taxon>Pseudomonadota</taxon>
        <taxon>Gammaproteobacteria</taxon>
        <taxon>Enterobacterales</taxon>
        <taxon>Enterobacteriaceae</taxon>
        <taxon>Citrobacter</taxon>
    </lineage>
</organism>
<feature type="transmembrane region" description="Helical" evidence="1">
    <location>
        <begin position="21"/>
        <end position="43"/>
    </location>
</feature>
<keyword evidence="1" id="KW-0472">Membrane</keyword>
<dbReference type="RefSeq" id="WP_103770502.1">
    <property type="nucleotide sequence ID" value="NZ_CP037864.1"/>
</dbReference>
<reference evidence="2 3" key="1">
    <citation type="submission" date="2019-03" db="EMBL/GenBank/DDBJ databases">
        <title>Complete genome sequence of an arsenate-respiring bacteria, Citrobacter sp. LY-1.</title>
        <authorList>
            <person name="Wang H."/>
            <person name="Liu Y."/>
            <person name="Li Q."/>
            <person name="Huang J."/>
        </authorList>
    </citation>
    <scope>NUCLEOTIDE SEQUENCE [LARGE SCALE GENOMIC DNA]</scope>
    <source>
        <strain evidence="2 3">LY-1</strain>
    </source>
</reference>
<accession>A0A4P6WT06</accession>
<keyword evidence="1" id="KW-0812">Transmembrane</keyword>
<evidence type="ECO:0000256" key="1">
    <source>
        <dbReference type="SAM" id="Phobius"/>
    </source>
</evidence>
<evidence type="ECO:0000313" key="2">
    <source>
        <dbReference type="EMBL" id="QBM24108.1"/>
    </source>
</evidence>
<gene>
    <name evidence="2" type="ORF">E1B03_17380</name>
</gene>
<evidence type="ECO:0000313" key="3">
    <source>
        <dbReference type="Proteomes" id="UP000293850"/>
    </source>
</evidence>
<name>A0A4P6WT06_9ENTR</name>
<feature type="transmembrane region" description="Helical" evidence="1">
    <location>
        <begin position="122"/>
        <end position="141"/>
    </location>
</feature>
<dbReference type="Proteomes" id="UP000293850">
    <property type="component" value="Chromosome"/>
</dbReference>
<feature type="transmembrane region" description="Helical" evidence="1">
    <location>
        <begin position="91"/>
        <end position="110"/>
    </location>
</feature>
<dbReference type="AlphaFoldDB" id="A0A4P6WT06"/>
<keyword evidence="3" id="KW-1185">Reference proteome</keyword>
<feature type="transmembrane region" description="Helical" evidence="1">
    <location>
        <begin position="63"/>
        <end position="84"/>
    </location>
</feature>
<proteinExistence type="predicted"/>
<dbReference type="InterPro" id="IPR021318">
    <property type="entry name" value="DUF2919"/>
</dbReference>
<dbReference type="Pfam" id="PF11143">
    <property type="entry name" value="DUF2919"/>
    <property type="match status" value="1"/>
</dbReference>
<keyword evidence="1" id="KW-1133">Transmembrane helix</keyword>
<dbReference type="EMBL" id="CP037864">
    <property type="protein sequence ID" value="QBM24108.1"/>
    <property type="molecule type" value="Genomic_DNA"/>
</dbReference>
<protein>
    <submittedName>
        <fullName evidence="2">DUF2919 family protein</fullName>
    </submittedName>
</protein>
<dbReference type="KEGG" id="cars:E1B03_17380"/>
<sequence length="162" mass="19436">MMHANRIRPHWLKDMRNYDHNGELVVPFWFWWALAWQLLPWWLMAGELFTDLGIAHRLYPDQILLITALVCGLPAFLMVLVYPLRAHFRELVQWMAVLLWGGMLGSTMLMAEGFITCLPSQIRLYCSLFFTDFWVLVMFTFSPRLWCVFFPTFHHQIWRQPE</sequence>